<gene>
    <name evidence="2" type="ORF">CJEDD_04730</name>
</gene>
<feature type="region of interest" description="Disordered" evidence="1">
    <location>
        <begin position="1"/>
        <end position="82"/>
    </location>
</feature>
<dbReference type="RefSeq" id="WP_332307897.1">
    <property type="nucleotide sequence ID" value="NZ_CBYN010000164.1"/>
</dbReference>
<protein>
    <recommendedName>
        <fullName evidence="4">DUF3072 domain-containing protein</fullName>
    </recommendedName>
</protein>
<sequence>MNQNFDPTTDPAATPQVPPYDPELDGPVEQPAVDGQQQAAGQPAQQNQEMLGATGDTQDGNLEKDPSEWATGDQPATESQKSYIDAMAKQAGEQIPANLTKAQASEQIDRLKKITGM</sequence>
<evidence type="ECO:0000256" key="1">
    <source>
        <dbReference type="SAM" id="MobiDB-lite"/>
    </source>
</evidence>
<proteinExistence type="predicted"/>
<dbReference type="InterPro" id="IPR021425">
    <property type="entry name" value="DUF3072"/>
</dbReference>
<name>A0ABY7UIP6_9CORY</name>
<feature type="compositionally biased region" description="Low complexity" evidence="1">
    <location>
        <begin position="30"/>
        <end position="48"/>
    </location>
</feature>
<evidence type="ECO:0000313" key="2">
    <source>
        <dbReference type="EMBL" id="WCZ38559.1"/>
    </source>
</evidence>
<keyword evidence="3" id="KW-1185">Reference proteome</keyword>
<evidence type="ECO:0000313" key="3">
    <source>
        <dbReference type="Proteomes" id="UP001218071"/>
    </source>
</evidence>
<reference evidence="2 3" key="1">
    <citation type="submission" date="2020-10" db="EMBL/GenBank/DDBJ databases">
        <title>Complete genome sequence of Corynebacterium jeddahense DSM 45997, type strain of Corynebacterium jeddahense.</title>
        <authorList>
            <person name="Busche T."/>
            <person name="Kalinowski J."/>
            <person name="Ruckert C."/>
        </authorList>
    </citation>
    <scope>NUCLEOTIDE SEQUENCE [LARGE SCALE GENOMIC DNA]</scope>
    <source>
        <strain evidence="2 3">DSM 45997</strain>
    </source>
</reference>
<dbReference type="Pfam" id="PF11272">
    <property type="entry name" value="DUF3072"/>
    <property type="match status" value="1"/>
</dbReference>
<accession>A0ABY7UIP6</accession>
<organism evidence="2 3">
    <name type="scientific">Corynebacterium jeddahense</name>
    <dbReference type="NCBI Taxonomy" id="1414719"/>
    <lineage>
        <taxon>Bacteria</taxon>
        <taxon>Bacillati</taxon>
        <taxon>Actinomycetota</taxon>
        <taxon>Actinomycetes</taxon>
        <taxon>Mycobacteriales</taxon>
        <taxon>Corynebacteriaceae</taxon>
        <taxon>Corynebacterium</taxon>
    </lineage>
</organism>
<dbReference type="EMBL" id="CP063194">
    <property type="protein sequence ID" value="WCZ38559.1"/>
    <property type="molecule type" value="Genomic_DNA"/>
</dbReference>
<evidence type="ECO:0008006" key="4">
    <source>
        <dbReference type="Google" id="ProtNLM"/>
    </source>
</evidence>
<dbReference type="Proteomes" id="UP001218071">
    <property type="component" value="Chromosome"/>
</dbReference>